<feature type="transmembrane region" description="Helical" evidence="19">
    <location>
        <begin position="149"/>
        <end position="171"/>
    </location>
</feature>
<evidence type="ECO:0000256" key="12">
    <source>
        <dbReference type="ARBA" id="ARBA00022840"/>
    </source>
</evidence>
<reference evidence="21 22" key="1">
    <citation type="journal article" date="2019" name="Int. J. Syst. Evol. Microbiol.">
        <title>The Global Catalogue of Microorganisms (GCM) 10K type strain sequencing project: providing services to taxonomists for standard genome sequencing and annotation.</title>
        <authorList>
            <consortium name="The Broad Institute Genomics Platform"/>
            <consortium name="The Broad Institute Genome Sequencing Center for Infectious Disease"/>
            <person name="Wu L."/>
            <person name="Ma J."/>
        </authorList>
    </citation>
    <scope>NUCLEOTIDE SEQUENCE [LARGE SCALE GENOMIC DNA]</scope>
    <source>
        <strain evidence="21 22">JCM 16014</strain>
    </source>
</reference>
<keyword evidence="15" id="KW-0479">Metal-binding</keyword>
<dbReference type="EC" id="2.7.13.3" evidence="4"/>
<dbReference type="SUPFAM" id="SSF55874">
    <property type="entry name" value="ATPase domain of HSP90 chaperone/DNA topoisomerase II/histidine kinase"/>
    <property type="match status" value="1"/>
</dbReference>
<comment type="caution">
    <text evidence="21">The sequence shown here is derived from an EMBL/GenBank/DDBJ whole genome shotgun (WGS) entry which is preliminary data.</text>
</comment>
<feature type="transmembrane region" description="Helical" evidence="19">
    <location>
        <begin position="111"/>
        <end position="129"/>
    </location>
</feature>
<dbReference type="RefSeq" id="WP_344664450.1">
    <property type="nucleotide sequence ID" value="NZ_BAAAQN010000005.1"/>
</dbReference>
<evidence type="ECO:0000256" key="17">
    <source>
        <dbReference type="ARBA" id="ARBA00030800"/>
    </source>
</evidence>
<keyword evidence="14" id="KW-0902">Two-component regulatory system</keyword>
<keyword evidence="19" id="KW-0812">Transmembrane</keyword>
<dbReference type="GO" id="GO:0016301">
    <property type="term" value="F:kinase activity"/>
    <property type="evidence" value="ECO:0007669"/>
    <property type="project" value="UniProtKB-KW"/>
</dbReference>
<feature type="transmembrane region" description="Helical" evidence="19">
    <location>
        <begin position="57"/>
        <end position="76"/>
    </location>
</feature>
<dbReference type="InterPro" id="IPR036890">
    <property type="entry name" value="HATPase_C_sf"/>
</dbReference>
<evidence type="ECO:0000256" key="13">
    <source>
        <dbReference type="ARBA" id="ARBA00023004"/>
    </source>
</evidence>
<dbReference type="Pfam" id="PF02518">
    <property type="entry name" value="HATPase_c"/>
    <property type="match status" value="1"/>
</dbReference>
<evidence type="ECO:0000256" key="8">
    <source>
        <dbReference type="ARBA" id="ARBA00022553"/>
    </source>
</evidence>
<evidence type="ECO:0000256" key="2">
    <source>
        <dbReference type="ARBA" id="ARBA00001966"/>
    </source>
</evidence>
<keyword evidence="13" id="KW-0408">Iron</keyword>
<feature type="transmembrane region" description="Helical" evidence="19">
    <location>
        <begin position="82"/>
        <end position="99"/>
    </location>
</feature>
<comment type="cofactor">
    <cofactor evidence="2">
        <name>[4Fe-4S] cluster</name>
        <dbReference type="ChEBI" id="CHEBI:49883"/>
    </cofactor>
</comment>
<evidence type="ECO:0000256" key="18">
    <source>
        <dbReference type="SAM" id="MobiDB-lite"/>
    </source>
</evidence>
<dbReference type="Gene3D" id="1.20.5.1930">
    <property type="match status" value="1"/>
</dbReference>
<evidence type="ECO:0000256" key="14">
    <source>
        <dbReference type="ARBA" id="ARBA00023012"/>
    </source>
</evidence>
<dbReference type="Pfam" id="PF07730">
    <property type="entry name" value="HisKA_3"/>
    <property type="match status" value="1"/>
</dbReference>
<evidence type="ECO:0000256" key="1">
    <source>
        <dbReference type="ARBA" id="ARBA00000085"/>
    </source>
</evidence>
<feature type="transmembrane region" description="Helical" evidence="19">
    <location>
        <begin position="183"/>
        <end position="202"/>
    </location>
</feature>
<keyword evidence="10" id="KW-0547">Nucleotide-binding</keyword>
<evidence type="ECO:0000256" key="11">
    <source>
        <dbReference type="ARBA" id="ARBA00022777"/>
    </source>
</evidence>
<protein>
    <recommendedName>
        <fullName evidence="5">Oxygen sensor histidine kinase NreB</fullName>
        <ecNumber evidence="4">2.7.13.3</ecNumber>
    </recommendedName>
    <alternativeName>
        <fullName evidence="17">Nitrogen regulation protein B</fullName>
    </alternativeName>
</protein>
<evidence type="ECO:0000259" key="20">
    <source>
        <dbReference type="SMART" id="SM00387"/>
    </source>
</evidence>
<keyword evidence="19" id="KW-0472">Membrane</keyword>
<evidence type="ECO:0000256" key="4">
    <source>
        <dbReference type="ARBA" id="ARBA00012438"/>
    </source>
</evidence>
<feature type="region of interest" description="Disordered" evidence="18">
    <location>
        <begin position="1"/>
        <end position="33"/>
    </location>
</feature>
<dbReference type="InterPro" id="IPR050482">
    <property type="entry name" value="Sensor_HK_TwoCompSys"/>
</dbReference>
<dbReference type="InterPro" id="IPR004358">
    <property type="entry name" value="Sig_transdc_His_kin-like_C"/>
</dbReference>
<evidence type="ECO:0000313" key="22">
    <source>
        <dbReference type="Proteomes" id="UP001500751"/>
    </source>
</evidence>
<evidence type="ECO:0000256" key="9">
    <source>
        <dbReference type="ARBA" id="ARBA00022679"/>
    </source>
</evidence>
<keyword evidence="19" id="KW-1133">Transmembrane helix</keyword>
<dbReference type="InterPro" id="IPR003594">
    <property type="entry name" value="HATPase_dom"/>
</dbReference>
<comment type="function">
    <text evidence="16">Member of the two-component regulatory system NreB/NreC involved in the control of dissimilatory nitrate/nitrite reduction in response to oxygen. NreB functions as a direct oxygen sensor histidine kinase which is autophosphorylated, in the absence of oxygen, probably at the conserved histidine residue, and transfers its phosphate group probably to a conserved aspartate residue of NreC. NreB/NreC activates the expression of the nitrate (narGHJI) and nitrite (nir) reductase operons, as well as the putative nitrate transporter gene narT.</text>
</comment>
<evidence type="ECO:0000256" key="6">
    <source>
        <dbReference type="ARBA" id="ARBA00022485"/>
    </source>
</evidence>
<keyword evidence="9" id="KW-0808">Transferase</keyword>
<dbReference type="PRINTS" id="PR00344">
    <property type="entry name" value="BCTRLSENSOR"/>
</dbReference>
<dbReference type="InterPro" id="IPR017205">
    <property type="entry name" value="Sig_transdc_His_kinase_ChrS"/>
</dbReference>
<dbReference type="PIRSF" id="PIRSF037434">
    <property type="entry name" value="STHK_ChrS"/>
    <property type="match status" value="1"/>
</dbReference>
<evidence type="ECO:0000256" key="16">
    <source>
        <dbReference type="ARBA" id="ARBA00024827"/>
    </source>
</evidence>
<dbReference type="PANTHER" id="PTHR24421">
    <property type="entry name" value="NITRATE/NITRITE SENSOR PROTEIN NARX-RELATED"/>
    <property type="match status" value="1"/>
</dbReference>
<dbReference type="CDD" id="cd16917">
    <property type="entry name" value="HATPase_UhpB-NarQ-NarX-like"/>
    <property type="match status" value="1"/>
</dbReference>
<dbReference type="EMBL" id="BAAAQN010000005">
    <property type="protein sequence ID" value="GAA2017489.1"/>
    <property type="molecule type" value="Genomic_DNA"/>
</dbReference>
<dbReference type="InterPro" id="IPR011712">
    <property type="entry name" value="Sig_transdc_His_kin_sub3_dim/P"/>
</dbReference>
<evidence type="ECO:0000256" key="3">
    <source>
        <dbReference type="ARBA" id="ARBA00004496"/>
    </source>
</evidence>
<organism evidence="21 22">
    <name type="scientific">Catenulispora yoronensis</name>
    <dbReference type="NCBI Taxonomy" id="450799"/>
    <lineage>
        <taxon>Bacteria</taxon>
        <taxon>Bacillati</taxon>
        <taxon>Actinomycetota</taxon>
        <taxon>Actinomycetes</taxon>
        <taxon>Catenulisporales</taxon>
        <taxon>Catenulisporaceae</taxon>
        <taxon>Catenulispora</taxon>
    </lineage>
</organism>
<dbReference type="Proteomes" id="UP001500751">
    <property type="component" value="Unassembled WGS sequence"/>
</dbReference>
<evidence type="ECO:0000256" key="19">
    <source>
        <dbReference type="SAM" id="Phobius"/>
    </source>
</evidence>
<keyword evidence="7" id="KW-0963">Cytoplasm</keyword>
<proteinExistence type="predicted"/>
<comment type="catalytic activity">
    <reaction evidence="1">
        <text>ATP + protein L-histidine = ADP + protein N-phospho-L-histidine.</text>
        <dbReference type="EC" id="2.7.13.3"/>
    </reaction>
</comment>
<keyword evidence="12" id="KW-0067">ATP-binding</keyword>
<evidence type="ECO:0000256" key="5">
    <source>
        <dbReference type="ARBA" id="ARBA00017322"/>
    </source>
</evidence>
<dbReference type="SMART" id="SM00387">
    <property type="entry name" value="HATPase_c"/>
    <property type="match status" value="1"/>
</dbReference>
<gene>
    <name evidence="21" type="ORF">GCM10009839_11640</name>
</gene>
<evidence type="ECO:0000256" key="10">
    <source>
        <dbReference type="ARBA" id="ARBA00022741"/>
    </source>
</evidence>
<evidence type="ECO:0000256" key="15">
    <source>
        <dbReference type="ARBA" id="ARBA00023014"/>
    </source>
</evidence>
<comment type="subcellular location">
    <subcellularLocation>
        <location evidence="3">Cytoplasm</location>
    </subcellularLocation>
</comment>
<sequence length="429" mass="45620">MTKRARPDAAIDAASGFVPSPSPAEAEAEAPDCGDEPLTEALADDARASHRSWRRIALIWGTAWHFALLIGVLLVLSGHKPWLLLPLAGLSASWIFLEYPWLVDRARAFNVVFYHLAISSVLSFAVVWADPDLTFLASVVLSQFSPLTGYRLRGVAVLTGGAVVLTLPIALRSGFDGGSLVGWALTAGSALLFNLFIGGFFVEMLNDHDRRGTLIRELEATRAELERVNHEAGVREERERLAREIHDTLAQGFTSLLMLVQAAEATLDTDPATTRQRLELAARTARENLAEARALIGGDPTAGLPLDAALQRAAARIGEELGIATSVAIDGRPQPLSANVQVVTLRVAQEALANVRKHAQAGSAAVRLAYGSDGLAVSVEDDGVGMEVAAVTGFGLRSMRERVGQVGGTVTITSAPGAGTRVEAEVPYE</sequence>
<keyword evidence="6" id="KW-0004">4Fe-4S</keyword>
<keyword evidence="11 21" id="KW-0418">Kinase</keyword>
<keyword evidence="15" id="KW-0411">Iron-sulfur</keyword>
<name>A0ABN2TSF4_9ACTN</name>
<accession>A0ABN2TSF4</accession>
<feature type="domain" description="Histidine kinase/HSP90-like ATPase" evidence="20">
    <location>
        <begin position="339"/>
        <end position="429"/>
    </location>
</feature>
<dbReference type="Gene3D" id="3.30.565.10">
    <property type="entry name" value="Histidine kinase-like ATPase, C-terminal domain"/>
    <property type="match status" value="1"/>
</dbReference>
<dbReference type="PANTHER" id="PTHR24421:SF10">
    <property type="entry name" value="NITRATE_NITRITE SENSOR PROTEIN NARQ"/>
    <property type="match status" value="1"/>
</dbReference>
<evidence type="ECO:0000313" key="21">
    <source>
        <dbReference type="EMBL" id="GAA2017489.1"/>
    </source>
</evidence>
<keyword evidence="8" id="KW-0597">Phosphoprotein</keyword>
<keyword evidence="22" id="KW-1185">Reference proteome</keyword>
<evidence type="ECO:0000256" key="7">
    <source>
        <dbReference type="ARBA" id="ARBA00022490"/>
    </source>
</evidence>